<dbReference type="EMBL" id="CAEKDK010000004">
    <property type="protein sequence ID" value="CAB4277864.1"/>
    <property type="molecule type" value="Genomic_DNA"/>
</dbReference>
<evidence type="ECO:0000256" key="1">
    <source>
        <dbReference type="SAM" id="MobiDB-lite"/>
    </source>
</evidence>
<evidence type="ECO:0000313" key="3">
    <source>
        <dbReference type="Proteomes" id="UP000507222"/>
    </source>
</evidence>
<sequence length="70" mass="7783">MGIGFLPRKLGYQHHHPISHLYPSPTSKNHPSSPELASPPGAGIFNGPDEHYVSTIETKDILNKQYSFKN</sequence>
<evidence type="ECO:0000313" key="2">
    <source>
        <dbReference type="EMBL" id="CAB4277864.1"/>
    </source>
</evidence>
<accession>A0A6J5URH5</accession>
<gene>
    <name evidence="2" type="ORF">CURHAP_LOCUS27825</name>
</gene>
<dbReference type="AlphaFoldDB" id="A0A6J5URH5"/>
<reference evidence="2 3" key="1">
    <citation type="submission" date="2020-05" db="EMBL/GenBank/DDBJ databases">
        <authorList>
            <person name="Campoy J."/>
            <person name="Schneeberger K."/>
            <person name="Spophaly S."/>
        </authorList>
    </citation>
    <scope>NUCLEOTIDE SEQUENCE [LARGE SCALE GENOMIC DNA]</scope>
    <source>
        <strain evidence="2">PruArmRojPasFocal</strain>
    </source>
</reference>
<organism evidence="2 3">
    <name type="scientific">Prunus armeniaca</name>
    <name type="common">Apricot</name>
    <name type="synonym">Armeniaca vulgaris</name>
    <dbReference type="NCBI Taxonomy" id="36596"/>
    <lineage>
        <taxon>Eukaryota</taxon>
        <taxon>Viridiplantae</taxon>
        <taxon>Streptophyta</taxon>
        <taxon>Embryophyta</taxon>
        <taxon>Tracheophyta</taxon>
        <taxon>Spermatophyta</taxon>
        <taxon>Magnoliopsida</taxon>
        <taxon>eudicotyledons</taxon>
        <taxon>Gunneridae</taxon>
        <taxon>Pentapetalae</taxon>
        <taxon>rosids</taxon>
        <taxon>fabids</taxon>
        <taxon>Rosales</taxon>
        <taxon>Rosaceae</taxon>
        <taxon>Amygdaloideae</taxon>
        <taxon>Amygdaleae</taxon>
        <taxon>Prunus</taxon>
    </lineage>
</organism>
<feature type="region of interest" description="Disordered" evidence="1">
    <location>
        <begin position="16"/>
        <end position="50"/>
    </location>
</feature>
<protein>
    <submittedName>
        <fullName evidence="2">Uncharacterized protein</fullName>
    </submittedName>
</protein>
<proteinExistence type="predicted"/>
<dbReference type="Proteomes" id="UP000507222">
    <property type="component" value="Unassembled WGS sequence"/>
</dbReference>
<name>A0A6J5URH5_PRUAR</name>